<reference evidence="3 4" key="1">
    <citation type="journal article" date="2016" name="Genome Biol. Evol.">
        <title>Comparative Genomic Analyses of the Moraxella catarrhalis Serosensitive and Seroresistant Lineages Demonstrate Their Independent Evolution.</title>
        <authorList>
            <person name="Earl J.P."/>
            <person name="de Vries S.P."/>
            <person name="Ahmed A."/>
            <person name="Powell E."/>
            <person name="Schultz M.P."/>
            <person name="Hermans P.W."/>
            <person name="Hill D.J."/>
            <person name="Zhou Z."/>
            <person name="Constantinidou C.I."/>
            <person name="Hu F.Z."/>
            <person name="Bootsma H.J."/>
            <person name="Ehrlich G.D."/>
        </authorList>
    </citation>
    <scope>NUCLEOTIDE SEQUENCE [LARGE SCALE GENOMIC DNA]</scope>
    <source>
        <strain evidence="2 3">F23</strain>
        <strain evidence="1 4">Z7574</strain>
    </source>
</reference>
<dbReference type="EMBL" id="LXHE01000020">
    <property type="protein sequence ID" value="OAU99532.1"/>
    <property type="molecule type" value="Genomic_DNA"/>
</dbReference>
<accession>A0A198UW58</accession>
<evidence type="ECO:0000313" key="3">
    <source>
        <dbReference type="Proteomes" id="UP000078295"/>
    </source>
</evidence>
<proteinExistence type="predicted"/>
<evidence type="ECO:0000313" key="1">
    <source>
        <dbReference type="EMBL" id="OAU99532.1"/>
    </source>
</evidence>
<sequence length="54" mass="6868">MIYRTVNKIFGFFKLKYLPNLTFWLTFTQYKFWCRKFLIHFYTLFLEILKIKFG</sequence>
<dbReference type="AlphaFoldDB" id="A0A198UW58"/>
<dbReference type="Proteomes" id="UP000078295">
    <property type="component" value="Unassembled WGS sequence"/>
</dbReference>
<dbReference type="EMBL" id="LXHQ01000008">
    <property type="protein sequence ID" value="OAV28054.1"/>
    <property type="molecule type" value="Genomic_DNA"/>
</dbReference>
<evidence type="ECO:0000313" key="2">
    <source>
        <dbReference type="EMBL" id="OAV28054.1"/>
    </source>
</evidence>
<gene>
    <name evidence="2" type="ORF">AO370_0217</name>
    <name evidence="1" type="ORF">AO382_1912</name>
</gene>
<name>A0A198UW58_MORCA</name>
<comment type="caution">
    <text evidence="1">The sequence shown here is derived from an EMBL/GenBank/DDBJ whole genome shotgun (WGS) entry which is preliminary data.</text>
</comment>
<evidence type="ECO:0000313" key="4">
    <source>
        <dbReference type="Proteomes" id="UP000078446"/>
    </source>
</evidence>
<organism evidence="1 4">
    <name type="scientific">Moraxella catarrhalis</name>
    <name type="common">Branhamella catarrhalis</name>
    <dbReference type="NCBI Taxonomy" id="480"/>
    <lineage>
        <taxon>Bacteria</taxon>
        <taxon>Pseudomonadati</taxon>
        <taxon>Pseudomonadota</taxon>
        <taxon>Gammaproteobacteria</taxon>
        <taxon>Moraxellales</taxon>
        <taxon>Moraxellaceae</taxon>
        <taxon>Moraxella</taxon>
    </lineage>
</organism>
<dbReference type="Proteomes" id="UP000078446">
    <property type="component" value="Unassembled WGS sequence"/>
</dbReference>
<protein>
    <submittedName>
        <fullName evidence="1">Uncharacterized protein</fullName>
    </submittedName>
</protein>